<protein>
    <submittedName>
        <fullName evidence="1">Uncharacterized protein</fullName>
    </submittedName>
</protein>
<evidence type="ECO:0000313" key="1">
    <source>
        <dbReference type="EMBL" id="MBS3847602.1"/>
    </source>
</evidence>
<comment type="caution">
    <text evidence="1">The sequence shown here is derived from an EMBL/GenBank/DDBJ whole genome shotgun (WGS) entry which is preliminary data.</text>
</comment>
<dbReference type="Proteomes" id="UP000678281">
    <property type="component" value="Unassembled WGS sequence"/>
</dbReference>
<accession>A0A942E8Q2</accession>
<organism evidence="1 2">
    <name type="scientific">Devosia litorisediminis</name>
    <dbReference type="NCBI Taxonomy" id="2829817"/>
    <lineage>
        <taxon>Bacteria</taxon>
        <taxon>Pseudomonadati</taxon>
        <taxon>Pseudomonadota</taxon>
        <taxon>Alphaproteobacteria</taxon>
        <taxon>Hyphomicrobiales</taxon>
        <taxon>Devosiaceae</taxon>
        <taxon>Devosia</taxon>
    </lineage>
</organism>
<dbReference type="EMBL" id="JAGXTP010000001">
    <property type="protein sequence ID" value="MBS3847602.1"/>
    <property type="molecule type" value="Genomic_DNA"/>
</dbReference>
<sequence length="61" mass="7079">MRVPSAGQPLDERRIVREGYRLAERLLADYRDPPGMLETVSIWLASSRQALLGLYRDHIRN</sequence>
<keyword evidence="2" id="KW-1185">Reference proteome</keyword>
<evidence type="ECO:0000313" key="2">
    <source>
        <dbReference type="Proteomes" id="UP000678281"/>
    </source>
</evidence>
<reference evidence="1" key="1">
    <citation type="submission" date="2021-04" db="EMBL/GenBank/DDBJ databases">
        <title>Devosia litorisediminis sp. nov., isolated from a sand dune.</title>
        <authorList>
            <person name="Park S."/>
            <person name="Yoon J.-H."/>
        </authorList>
    </citation>
    <scope>NUCLEOTIDE SEQUENCE</scope>
    <source>
        <strain evidence="1">BSSL-BM10</strain>
    </source>
</reference>
<proteinExistence type="predicted"/>
<dbReference type="RefSeq" id="WP_212657212.1">
    <property type="nucleotide sequence ID" value="NZ_JAGXTP010000001.1"/>
</dbReference>
<name>A0A942E8Q2_9HYPH</name>
<dbReference type="AlphaFoldDB" id="A0A942E8Q2"/>
<gene>
    <name evidence="1" type="ORF">KD146_02715</name>
</gene>